<evidence type="ECO:0000256" key="1">
    <source>
        <dbReference type="SAM" id="MobiDB-lite"/>
    </source>
</evidence>
<proteinExistence type="predicted"/>
<sequence>MVLPLKLQAPPAEISWRTDRPCSPILFTQQWKVLLGERNLVDNVGGKGATHQQLNGHANRAPTHLFSQLGRMGWTTEHKRSYNMAVQPLWSTPSSNPRVVSRLEERSPRRIVPEPPTHRKCGPVV</sequence>
<evidence type="ECO:0000313" key="2">
    <source>
        <dbReference type="EMBL" id="KAA1099870.1"/>
    </source>
</evidence>
<dbReference type="EMBL" id="VSWC01000054">
    <property type="protein sequence ID" value="KAA1099870.1"/>
    <property type="molecule type" value="Genomic_DNA"/>
</dbReference>
<accession>A0A5B0PGV3</accession>
<feature type="region of interest" description="Disordered" evidence="1">
    <location>
        <begin position="93"/>
        <end position="125"/>
    </location>
</feature>
<evidence type="ECO:0000313" key="3">
    <source>
        <dbReference type="Proteomes" id="UP000324748"/>
    </source>
</evidence>
<reference evidence="2 3" key="1">
    <citation type="submission" date="2019-05" db="EMBL/GenBank/DDBJ databases">
        <title>Emergence of the Ug99 lineage of the wheat stem rust pathogen through somatic hybridization.</title>
        <authorList>
            <person name="Li F."/>
            <person name="Upadhyaya N.M."/>
            <person name="Sperschneider J."/>
            <person name="Matny O."/>
            <person name="Nguyen-Phuc H."/>
            <person name="Mago R."/>
            <person name="Raley C."/>
            <person name="Miller M.E."/>
            <person name="Silverstein K.A.T."/>
            <person name="Henningsen E."/>
            <person name="Hirsch C.D."/>
            <person name="Visser B."/>
            <person name="Pretorius Z.A."/>
            <person name="Steffenson B.J."/>
            <person name="Schwessinger B."/>
            <person name="Dodds P.N."/>
            <person name="Figueroa M."/>
        </authorList>
    </citation>
    <scope>NUCLEOTIDE SEQUENCE [LARGE SCALE GENOMIC DNA]</scope>
    <source>
        <strain evidence="2">21-0</strain>
    </source>
</reference>
<feature type="compositionally biased region" description="Basic and acidic residues" evidence="1">
    <location>
        <begin position="101"/>
        <end position="112"/>
    </location>
</feature>
<dbReference type="Proteomes" id="UP000324748">
    <property type="component" value="Unassembled WGS sequence"/>
</dbReference>
<name>A0A5B0PGV3_PUCGR</name>
<keyword evidence="3" id="KW-1185">Reference proteome</keyword>
<protein>
    <submittedName>
        <fullName evidence="2">Uncharacterized protein</fullName>
    </submittedName>
</protein>
<gene>
    <name evidence="2" type="ORF">PGT21_023398</name>
</gene>
<organism evidence="2 3">
    <name type="scientific">Puccinia graminis f. sp. tritici</name>
    <dbReference type="NCBI Taxonomy" id="56615"/>
    <lineage>
        <taxon>Eukaryota</taxon>
        <taxon>Fungi</taxon>
        <taxon>Dikarya</taxon>
        <taxon>Basidiomycota</taxon>
        <taxon>Pucciniomycotina</taxon>
        <taxon>Pucciniomycetes</taxon>
        <taxon>Pucciniales</taxon>
        <taxon>Pucciniaceae</taxon>
        <taxon>Puccinia</taxon>
    </lineage>
</organism>
<comment type="caution">
    <text evidence="2">The sequence shown here is derived from an EMBL/GenBank/DDBJ whole genome shotgun (WGS) entry which is preliminary data.</text>
</comment>
<dbReference type="AlphaFoldDB" id="A0A5B0PGV3"/>